<evidence type="ECO:0000259" key="3">
    <source>
        <dbReference type="Pfam" id="PF00534"/>
    </source>
</evidence>
<accession>W6JV11</accession>
<dbReference type="GO" id="GO:0016758">
    <property type="term" value="F:hexosyltransferase activity"/>
    <property type="evidence" value="ECO:0007669"/>
    <property type="project" value="TreeGrafter"/>
</dbReference>
<feature type="domain" description="Glycosyl transferase family 1" evidence="3">
    <location>
        <begin position="21"/>
        <end position="177"/>
    </location>
</feature>
<keyword evidence="5" id="KW-1185">Reference proteome</keyword>
<dbReference type="Gene3D" id="3.40.50.2000">
    <property type="entry name" value="Glycogen Phosphorylase B"/>
    <property type="match status" value="1"/>
</dbReference>
<sequence length="203" mass="20790">MLDLLAAGPRERAAARERVAAAYGLTRGEPLILTISRVAPQKDLPTLLDAASTLSVPGAWLVVGGGIPHLLSELRARVEREHLPVRFLGPVSDPGDLLLAADLFVLTSRWEARALVVQEAMAGGIPVVAPNVGGLTDLLAEGGGRLVSPGSAGQIASAADYFLSDAAASAAAADRGRAVAAGWPSVADTTRAWSAAYDALILG</sequence>
<name>W6JV11_9MICO</name>
<evidence type="ECO:0000313" key="4">
    <source>
        <dbReference type="EMBL" id="CCH73283.1"/>
    </source>
</evidence>
<dbReference type="STRING" id="1193182.BN11_2500003"/>
<dbReference type="Pfam" id="PF00534">
    <property type="entry name" value="Glycos_transf_1"/>
    <property type="match status" value="1"/>
</dbReference>
<evidence type="ECO:0000256" key="1">
    <source>
        <dbReference type="ARBA" id="ARBA00021292"/>
    </source>
</evidence>
<dbReference type="InterPro" id="IPR001296">
    <property type="entry name" value="Glyco_trans_1"/>
</dbReference>
<dbReference type="PANTHER" id="PTHR45947">
    <property type="entry name" value="SULFOQUINOVOSYL TRANSFERASE SQD2"/>
    <property type="match status" value="1"/>
</dbReference>
<dbReference type="Proteomes" id="UP000035763">
    <property type="component" value="Unassembled WGS sequence"/>
</dbReference>
<dbReference type="AlphaFoldDB" id="W6JV11"/>
<organism evidence="4 5">
    <name type="scientific">Nostocoides australiense Ben110</name>
    <dbReference type="NCBI Taxonomy" id="1193182"/>
    <lineage>
        <taxon>Bacteria</taxon>
        <taxon>Bacillati</taxon>
        <taxon>Actinomycetota</taxon>
        <taxon>Actinomycetes</taxon>
        <taxon>Micrococcales</taxon>
        <taxon>Intrasporangiaceae</taxon>
        <taxon>Nostocoides</taxon>
    </lineage>
</organism>
<dbReference type="SUPFAM" id="SSF53756">
    <property type="entry name" value="UDP-Glycosyltransferase/glycogen phosphorylase"/>
    <property type="match status" value="1"/>
</dbReference>
<evidence type="ECO:0000313" key="5">
    <source>
        <dbReference type="Proteomes" id="UP000035763"/>
    </source>
</evidence>
<reference evidence="4 5" key="1">
    <citation type="journal article" date="2013" name="ISME J.">
        <title>A metabolic model for members of the genus Tetrasphaera involved in enhanced biological phosphorus removal.</title>
        <authorList>
            <person name="Kristiansen R."/>
            <person name="Nguyen H.T.T."/>
            <person name="Saunders A.M."/>
            <person name="Nielsen J.L."/>
            <person name="Wimmer R."/>
            <person name="Le V.Q."/>
            <person name="McIlroy S.J."/>
            <person name="Petrovski S."/>
            <person name="Seviour R.J."/>
            <person name="Calteau A."/>
            <person name="Nielsen K.L."/>
            <person name="Nielsen P.H."/>
        </authorList>
    </citation>
    <scope>NUCLEOTIDE SEQUENCE [LARGE SCALE GENOMIC DNA]</scope>
    <source>
        <strain evidence="4 5">Ben110</strain>
    </source>
</reference>
<evidence type="ECO:0000256" key="2">
    <source>
        <dbReference type="ARBA" id="ARBA00022679"/>
    </source>
</evidence>
<comment type="caution">
    <text evidence="4">The sequence shown here is derived from an EMBL/GenBank/DDBJ whole genome shotgun (WGS) entry which is preliminary data.</text>
</comment>
<proteinExistence type="predicted"/>
<protein>
    <recommendedName>
        <fullName evidence="1">D-inositol 3-phosphate glycosyltransferase</fullName>
    </recommendedName>
</protein>
<dbReference type="InterPro" id="IPR050194">
    <property type="entry name" value="Glycosyltransferase_grp1"/>
</dbReference>
<keyword evidence="2 4" id="KW-0808">Transferase</keyword>
<gene>
    <name evidence="4" type="ORF">BN11_2500003</name>
</gene>
<dbReference type="PANTHER" id="PTHR45947:SF3">
    <property type="entry name" value="SULFOQUINOVOSYL TRANSFERASE SQD2"/>
    <property type="match status" value="1"/>
</dbReference>
<dbReference type="OrthoDB" id="3268555at2"/>
<dbReference type="EMBL" id="CAJA01000169">
    <property type="protein sequence ID" value="CCH73283.1"/>
    <property type="molecule type" value="Genomic_DNA"/>
</dbReference>